<dbReference type="RefSeq" id="WP_094626216.1">
    <property type="nucleotide sequence ID" value="NZ_NEFY01000054.1"/>
</dbReference>
<dbReference type="EMBL" id="NEFY01000054">
    <property type="protein sequence ID" value="OZC34477.1"/>
    <property type="molecule type" value="Genomic_DNA"/>
</dbReference>
<accession>A0A7Z1IKN9</accession>
<dbReference type="Proteomes" id="UP000216984">
    <property type="component" value="Unassembled WGS sequence"/>
</dbReference>
<comment type="caution">
    <text evidence="1">The sequence shown here is derived from an EMBL/GenBank/DDBJ whole genome shotgun (WGS) entry which is preliminary data.</text>
</comment>
<feature type="non-terminal residue" evidence="1">
    <location>
        <position position="1"/>
    </location>
</feature>
<reference evidence="1 2" key="1">
    <citation type="submission" date="2017-06" db="EMBL/GenBank/DDBJ databases">
        <title>Draft genome sequence of the halophilic bacterium Marinobacter vinifirmus FB1.</title>
        <authorList>
            <person name="Stepanov V.G."/>
            <person name="Roberts D.J."/>
            <person name="Fox G.E."/>
        </authorList>
    </citation>
    <scope>NUCLEOTIDE SEQUENCE [LARGE SCALE GENOMIC DNA]</scope>
    <source>
        <strain evidence="1 2">FB1</strain>
    </source>
</reference>
<protein>
    <submittedName>
        <fullName evidence="1">Uncharacterized protein</fullName>
    </submittedName>
</protein>
<evidence type="ECO:0000313" key="1">
    <source>
        <dbReference type="EMBL" id="OZC34477.1"/>
    </source>
</evidence>
<sequence>LQKLPPETPVLVEGYETGFDDIVELIPEQVVRYRHAPEWDGEYQALDRFSNSETGVRQAAVIRGRRGHRRQGDEG</sequence>
<gene>
    <name evidence="1" type="ORF">B9Q17_00040</name>
</gene>
<evidence type="ECO:0000313" key="2">
    <source>
        <dbReference type="Proteomes" id="UP000216984"/>
    </source>
</evidence>
<name>A0A7Z1IKN9_9GAMM</name>
<proteinExistence type="predicted"/>
<keyword evidence="2" id="KW-1185">Reference proteome</keyword>
<organism evidence="1 2">
    <name type="scientific">Marinobacter vinifirmus</name>
    <dbReference type="NCBI Taxonomy" id="355591"/>
    <lineage>
        <taxon>Bacteria</taxon>
        <taxon>Pseudomonadati</taxon>
        <taxon>Pseudomonadota</taxon>
        <taxon>Gammaproteobacteria</taxon>
        <taxon>Pseudomonadales</taxon>
        <taxon>Marinobacteraceae</taxon>
        <taxon>Marinobacter</taxon>
    </lineage>
</organism>
<dbReference type="AlphaFoldDB" id="A0A7Z1IKN9"/>